<dbReference type="FunFam" id="1.10.287.950:FF:000001">
    <property type="entry name" value="Methyl-accepting chemotaxis sensory transducer"/>
    <property type="match status" value="1"/>
</dbReference>
<keyword evidence="5" id="KW-0472">Membrane</keyword>
<dbReference type="AlphaFoldDB" id="A0AA47KIQ8"/>
<dbReference type="PRINTS" id="PR00260">
    <property type="entry name" value="CHEMTRNSDUCR"/>
</dbReference>
<comment type="subcellular location">
    <subcellularLocation>
        <location evidence="1">Membrane</location>
    </subcellularLocation>
</comment>
<sequence>MPKVSIRAVTIGSYVIMVGFSASLMIHLPWLNEYVVLGLNVLVAGSAALFIDRRFKAGLAKVNRFAKSLAQGNLTAAIDTRDGDEFAEVATSLNHAVEKLRRTVRNIEKAADTLDSFTDASEKRAKKGAAINDAQSEKIDSIATAIEEMTTTVGSLSEDVQAISDEAGKIDSSSRQSQQELTDMMSELDELVSAIKVSAEMFDKVEHSASQIEHFLSVITDVAEQTNLLALNAAIEAARAGEQGRGFAVVADEVRQLASRTQASASEINDMTKELFRSLKQSSELSDRTEKLAQSASSQASDTSQSIEGVLDNFSTISDRINSLASAIEQQRTVSTDIAANINRLTESGADAAEISEENKQDMIKISDLSESLNQDLDELQLRSKKPVLESEKQHAS</sequence>
<dbReference type="SMART" id="SM00283">
    <property type="entry name" value="MA"/>
    <property type="match status" value="1"/>
</dbReference>
<dbReference type="PROSITE" id="PS50111">
    <property type="entry name" value="CHEMOTAXIS_TRANSDUC_2"/>
    <property type="match status" value="1"/>
</dbReference>
<dbReference type="InterPro" id="IPR003660">
    <property type="entry name" value="HAMP_dom"/>
</dbReference>
<evidence type="ECO:0000256" key="4">
    <source>
        <dbReference type="PROSITE-ProRule" id="PRU00284"/>
    </source>
</evidence>
<dbReference type="PANTHER" id="PTHR32089">
    <property type="entry name" value="METHYL-ACCEPTING CHEMOTAXIS PROTEIN MCPB"/>
    <property type="match status" value="1"/>
</dbReference>
<gene>
    <name evidence="8" type="ORF">N8M53_07605</name>
</gene>
<proteinExistence type="inferred from homology"/>
<keyword evidence="5" id="KW-0812">Transmembrane</keyword>
<dbReference type="EMBL" id="CP114588">
    <property type="protein sequence ID" value="WBA07731.1"/>
    <property type="molecule type" value="Genomic_DNA"/>
</dbReference>
<accession>A0AA47KIQ8</accession>
<dbReference type="GO" id="GO:0006935">
    <property type="term" value="P:chemotaxis"/>
    <property type="evidence" value="ECO:0007669"/>
    <property type="project" value="InterPro"/>
</dbReference>
<dbReference type="GO" id="GO:0016020">
    <property type="term" value="C:membrane"/>
    <property type="evidence" value="ECO:0007669"/>
    <property type="project" value="UniProtKB-SubCell"/>
</dbReference>
<reference evidence="8" key="1">
    <citation type="submission" date="2022-09" db="EMBL/GenBank/DDBJ databases">
        <authorList>
            <person name="Li Z.-J."/>
        </authorList>
    </citation>
    <scope>NUCLEOTIDE SEQUENCE</scope>
    <source>
        <strain evidence="8">TGB11</strain>
    </source>
</reference>
<evidence type="ECO:0000256" key="1">
    <source>
        <dbReference type="ARBA" id="ARBA00004370"/>
    </source>
</evidence>
<feature type="domain" description="Methyl-accepting transducer" evidence="6">
    <location>
        <begin position="110"/>
        <end position="346"/>
    </location>
</feature>
<organism evidence="8 9">
    <name type="scientific">Salinivibrio kushneri</name>
    <dbReference type="NCBI Taxonomy" id="1908198"/>
    <lineage>
        <taxon>Bacteria</taxon>
        <taxon>Pseudomonadati</taxon>
        <taxon>Pseudomonadota</taxon>
        <taxon>Gammaproteobacteria</taxon>
        <taxon>Vibrionales</taxon>
        <taxon>Vibrionaceae</taxon>
        <taxon>Salinivibrio</taxon>
    </lineage>
</organism>
<protein>
    <submittedName>
        <fullName evidence="8">Methyl-accepting chemotaxis protein</fullName>
    </submittedName>
</protein>
<evidence type="ECO:0000313" key="9">
    <source>
        <dbReference type="Proteomes" id="UP001164748"/>
    </source>
</evidence>
<dbReference type="PANTHER" id="PTHR32089:SF70">
    <property type="entry name" value="ENERGY TAXIS MODULATING METHYL ACCEPTING SENSORY TRANSDUCER"/>
    <property type="match status" value="1"/>
</dbReference>
<dbReference type="Pfam" id="PF00672">
    <property type="entry name" value="HAMP"/>
    <property type="match status" value="1"/>
</dbReference>
<comment type="similarity">
    <text evidence="3">Belongs to the methyl-accepting chemotaxis (MCP) protein family.</text>
</comment>
<evidence type="ECO:0000256" key="3">
    <source>
        <dbReference type="ARBA" id="ARBA00029447"/>
    </source>
</evidence>
<evidence type="ECO:0000313" key="8">
    <source>
        <dbReference type="EMBL" id="WBA07731.1"/>
    </source>
</evidence>
<dbReference type="Pfam" id="PF00015">
    <property type="entry name" value="MCPsignal"/>
    <property type="match status" value="1"/>
</dbReference>
<feature type="transmembrane region" description="Helical" evidence="5">
    <location>
        <begin position="7"/>
        <end position="28"/>
    </location>
</feature>
<dbReference type="RefSeq" id="WP_269578344.1">
    <property type="nucleotide sequence ID" value="NZ_CP114588.1"/>
</dbReference>
<evidence type="ECO:0000256" key="2">
    <source>
        <dbReference type="ARBA" id="ARBA00023224"/>
    </source>
</evidence>
<dbReference type="PROSITE" id="PS50885">
    <property type="entry name" value="HAMP"/>
    <property type="match status" value="1"/>
</dbReference>
<feature type="transmembrane region" description="Helical" evidence="5">
    <location>
        <begin position="34"/>
        <end position="51"/>
    </location>
</feature>
<evidence type="ECO:0000256" key="5">
    <source>
        <dbReference type="SAM" id="Phobius"/>
    </source>
</evidence>
<dbReference type="GO" id="GO:0007165">
    <property type="term" value="P:signal transduction"/>
    <property type="evidence" value="ECO:0007669"/>
    <property type="project" value="UniProtKB-KW"/>
</dbReference>
<dbReference type="InterPro" id="IPR004089">
    <property type="entry name" value="MCPsignal_dom"/>
</dbReference>
<dbReference type="CDD" id="cd06225">
    <property type="entry name" value="HAMP"/>
    <property type="match status" value="1"/>
</dbReference>
<dbReference type="SMART" id="SM00304">
    <property type="entry name" value="HAMP"/>
    <property type="match status" value="1"/>
</dbReference>
<evidence type="ECO:0000259" key="7">
    <source>
        <dbReference type="PROSITE" id="PS50885"/>
    </source>
</evidence>
<dbReference type="GO" id="GO:0004888">
    <property type="term" value="F:transmembrane signaling receptor activity"/>
    <property type="evidence" value="ECO:0007669"/>
    <property type="project" value="InterPro"/>
</dbReference>
<keyword evidence="5" id="KW-1133">Transmembrane helix</keyword>
<dbReference type="Gene3D" id="1.10.287.950">
    <property type="entry name" value="Methyl-accepting chemotaxis protein"/>
    <property type="match status" value="1"/>
</dbReference>
<keyword evidence="2 4" id="KW-0807">Transducer</keyword>
<dbReference type="Proteomes" id="UP001164748">
    <property type="component" value="Chromosome"/>
</dbReference>
<dbReference type="InterPro" id="IPR004090">
    <property type="entry name" value="Chemotax_Me-accpt_rcpt"/>
</dbReference>
<dbReference type="SUPFAM" id="SSF58104">
    <property type="entry name" value="Methyl-accepting chemotaxis protein (MCP) signaling domain"/>
    <property type="match status" value="1"/>
</dbReference>
<name>A0AA47KIQ8_9GAMM</name>
<feature type="domain" description="HAMP" evidence="7">
    <location>
        <begin position="53"/>
        <end position="105"/>
    </location>
</feature>
<evidence type="ECO:0000259" key="6">
    <source>
        <dbReference type="PROSITE" id="PS50111"/>
    </source>
</evidence>